<dbReference type="AlphaFoldDB" id="A0A7S1A6X3"/>
<dbReference type="EMBL" id="HBFQ01026824">
    <property type="protein sequence ID" value="CAD8844587.1"/>
    <property type="molecule type" value="Transcribed_RNA"/>
</dbReference>
<feature type="region of interest" description="Disordered" evidence="1">
    <location>
        <begin position="75"/>
        <end position="98"/>
    </location>
</feature>
<dbReference type="SUPFAM" id="SSF48403">
    <property type="entry name" value="Ankyrin repeat"/>
    <property type="match status" value="1"/>
</dbReference>
<sequence length="314" mass="33698">MASPLRTMRTGQFQNGERILSTSRLQCEAPERGSAVPPFRTTLRWSHKAGTPESPANAEAHLSKDQLGSLCSTKASSHCESPLEPSPRSDSICRSPSPVPHGHQNFMASTPPRIACWPRRLLKATDDEFVVATEADDVSGTSSSAPTTPRPKVRNPSVPPVSRCCARGSEDALLTALRDDDVEAVREALEENPRAASDPLLETRFHGPPICAAVHLGCSPQIISLLLDYGANANTTDLHGVPPLSILCSVPSWRSELAQGHLAEEAARLERRSTSVEKLLLASGADRTFKDESGRTAVQLAKVAGNDHLVQALT</sequence>
<reference evidence="2" key="1">
    <citation type="submission" date="2021-01" db="EMBL/GenBank/DDBJ databases">
        <authorList>
            <person name="Corre E."/>
            <person name="Pelletier E."/>
            <person name="Niang G."/>
            <person name="Scheremetjew M."/>
            <person name="Finn R."/>
            <person name="Kale V."/>
            <person name="Holt S."/>
            <person name="Cochrane G."/>
            <person name="Meng A."/>
            <person name="Brown T."/>
            <person name="Cohen L."/>
        </authorList>
    </citation>
    <scope>NUCLEOTIDE SEQUENCE</scope>
</reference>
<accession>A0A7S1A6X3</accession>
<evidence type="ECO:0000313" key="2">
    <source>
        <dbReference type="EMBL" id="CAD8844587.1"/>
    </source>
</evidence>
<organism evidence="2">
    <name type="scientific">Noctiluca scintillans</name>
    <name type="common">Sea sparkle</name>
    <name type="synonym">Red tide dinoflagellate</name>
    <dbReference type="NCBI Taxonomy" id="2966"/>
    <lineage>
        <taxon>Eukaryota</taxon>
        <taxon>Sar</taxon>
        <taxon>Alveolata</taxon>
        <taxon>Dinophyceae</taxon>
        <taxon>Noctilucales</taxon>
        <taxon>Noctilucaceae</taxon>
        <taxon>Noctiluca</taxon>
    </lineage>
</organism>
<gene>
    <name evidence="2" type="ORF">NSCI0253_LOCUS18937</name>
</gene>
<protein>
    <submittedName>
        <fullName evidence="2">Uncharacterized protein</fullName>
    </submittedName>
</protein>
<evidence type="ECO:0000256" key="1">
    <source>
        <dbReference type="SAM" id="MobiDB-lite"/>
    </source>
</evidence>
<dbReference type="Gene3D" id="1.25.40.20">
    <property type="entry name" value="Ankyrin repeat-containing domain"/>
    <property type="match status" value="1"/>
</dbReference>
<proteinExistence type="predicted"/>
<dbReference type="InterPro" id="IPR036770">
    <property type="entry name" value="Ankyrin_rpt-contain_sf"/>
</dbReference>
<feature type="region of interest" description="Disordered" evidence="1">
    <location>
        <begin position="26"/>
        <end position="60"/>
    </location>
</feature>
<feature type="region of interest" description="Disordered" evidence="1">
    <location>
        <begin position="135"/>
        <end position="161"/>
    </location>
</feature>
<name>A0A7S1A6X3_NOCSC</name>